<keyword evidence="3" id="KW-1185">Reference proteome</keyword>
<dbReference type="EMBL" id="JGZK01000001">
    <property type="protein sequence ID" value="KFI88308.1"/>
    <property type="molecule type" value="Genomic_DNA"/>
</dbReference>
<feature type="compositionally biased region" description="Gly residues" evidence="1">
    <location>
        <begin position="156"/>
        <end position="172"/>
    </location>
</feature>
<name>A0A087CYF8_9BIFI</name>
<organism evidence="2 3">
    <name type="scientific">Bifidobacterium reuteri DSM 23975</name>
    <dbReference type="NCBI Taxonomy" id="1437610"/>
    <lineage>
        <taxon>Bacteria</taxon>
        <taxon>Bacillati</taxon>
        <taxon>Actinomycetota</taxon>
        <taxon>Actinomycetes</taxon>
        <taxon>Bifidobacteriales</taxon>
        <taxon>Bifidobacteriaceae</taxon>
        <taxon>Bifidobacterium</taxon>
    </lineage>
</organism>
<dbReference type="RefSeq" id="WP_052381964.1">
    <property type="nucleotide sequence ID" value="NZ_JDUW01000008.1"/>
</dbReference>
<proteinExistence type="predicted"/>
<feature type="compositionally biased region" description="Low complexity" evidence="1">
    <location>
        <begin position="177"/>
        <end position="193"/>
    </location>
</feature>
<evidence type="ECO:0008006" key="4">
    <source>
        <dbReference type="Google" id="ProtNLM"/>
    </source>
</evidence>
<dbReference type="Proteomes" id="UP000028984">
    <property type="component" value="Unassembled WGS sequence"/>
</dbReference>
<sequence>MTSNNTNPNTGANRTDQNVQATAATEPINGNWTANTHQYQNPHNSQTPGVNPQQGPAQTFGATRQPYGADGNASWAQSQQTWNQSGTTAPHGFADASATSQGSALKSFGGKTIAIIAGISLGCGLIGGLGGGLAYGAISGGHSQGVSQQMQMSDGNGQGGKFQGMPGNGQGGQSNESDSGSADSSSSFDSADSTGNIQS</sequence>
<evidence type="ECO:0000256" key="1">
    <source>
        <dbReference type="SAM" id="MobiDB-lite"/>
    </source>
</evidence>
<feature type="region of interest" description="Disordered" evidence="1">
    <location>
        <begin position="142"/>
        <end position="199"/>
    </location>
</feature>
<gene>
    <name evidence="2" type="ORF">BREU_0416</name>
</gene>
<reference evidence="2 3" key="1">
    <citation type="submission" date="2014-03" db="EMBL/GenBank/DDBJ databases">
        <title>Genomics of Bifidobacteria.</title>
        <authorList>
            <person name="Ventura M."/>
            <person name="Milani C."/>
            <person name="Lugli G.A."/>
        </authorList>
    </citation>
    <scope>NUCLEOTIDE SEQUENCE [LARGE SCALE GENOMIC DNA]</scope>
    <source>
        <strain evidence="2 3">DSM 23975</strain>
    </source>
</reference>
<feature type="compositionally biased region" description="Polar residues" evidence="1">
    <location>
        <begin position="30"/>
        <end position="62"/>
    </location>
</feature>
<feature type="region of interest" description="Disordered" evidence="1">
    <location>
        <begin position="30"/>
        <end position="97"/>
    </location>
</feature>
<feature type="compositionally biased region" description="Polar residues" evidence="1">
    <location>
        <begin position="74"/>
        <end position="88"/>
    </location>
</feature>
<feature type="compositionally biased region" description="Polar residues" evidence="1">
    <location>
        <begin position="144"/>
        <end position="155"/>
    </location>
</feature>
<comment type="caution">
    <text evidence="2">The sequence shown here is derived from an EMBL/GenBank/DDBJ whole genome shotgun (WGS) entry which is preliminary data.</text>
</comment>
<accession>A0A087CYF8</accession>
<dbReference type="AlphaFoldDB" id="A0A087CYF8"/>
<evidence type="ECO:0000313" key="3">
    <source>
        <dbReference type="Proteomes" id="UP000028984"/>
    </source>
</evidence>
<protein>
    <recommendedName>
        <fullName evidence="4">Ethanolamine utilization protein EutL</fullName>
    </recommendedName>
</protein>
<evidence type="ECO:0000313" key="2">
    <source>
        <dbReference type="EMBL" id="KFI88308.1"/>
    </source>
</evidence>